<name>A0ABQ9W2H1_SAGOE</name>
<dbReference type="Proteomes" id="UP001266305">
    <property type="component" value="Unassembled WGS sequence"/>
</dbReference>
<evidence type="ECO:0000313" key="2">
    <source>
        <dbReference type="EMBL" id="KAK2114577.1"/>
    </source>
</evidence>
<keyword evidence="3" id="KW-1185">Reference proteome</keyword>
<reference evidence="2 3" key="1">
    <citation type="submission" date="2023-05" db="EMBL/GenBank/DDBJ databases">
        <title>B98-5 Cell Line De Novo Hybrid Assembly: An Optical Mapping Approach.</title>
        <authorList>
            <person name="Kananen K."/>
            <person name="Auerbach J.A."/>
            <person name="Kautto E."/>
            <person name="Blachly J.S."/>
        </authorList>
    </citation>
    <scope>NUCLEOTIDE SEQUENCE [LARGE SCALE GENOMIC DNA]</scope>
    <source>
        <strain evidence="2">B95-8</strain>
        <tissue evidence="2">Cell line</tissue>
    </source>
</reference>
<evidence type="ECO:0000313" key="3">
    <source>
        <dbReference type="Proteomes" id="UP001266305"/>
    </source>
</evidence>
<accession>A0ABQ9W2H1</accession>
<evidence type="ECO:0000256" key="1">
    <source>
        <dbReference type="SAM" id="MobiDB-lite"/>
    </source>
</evidence>
<gene>
    <name evidence="2" type="ORF">P7K49_008843</name>
</gene>
<feature type="non-terminal residue" evidence="2">
    <location>
        <position position="1"/>
    </location>
</feature>
<feature type="non-terminal residue" evidence="2">
    <location>
        <position position="57"/>
    </location>
</feature>
<protein>
    <submittedName>
        <fullName evidence="2">Uncharacterized protein</fullName>
    </submittedName>
</protein>
<sequence length="57" mass="6120">ADEPEQVNRKHPLMRKANASRTGISLPPAPASPRSGNAQKTSRVKARKGEEMGLEPA</sequence>
<comment type="caution">
    <text evidence="2">The sequence shown here is derived from an EMBL/GenBank/DDBJ whole genome shotgun (WGS) entry which is preliminary data.</text>
</comment>
<feature type="region of interest" description="Disordered" evidence="1">
    <location>
        <begin position="1"/>
        <end position="57"/>
    </location>
</feature>
<proteinExistence type="predicted"/>
<organism evidence="2 3">
    <name type="scientific">Saguinus oedipus</name>
    <name type="common">Cotton-top tamarin</name>
    <name type="synonym">Oedipomidas oedipus</name>
    <dbReference type="NCBI Taxonomy" id="9490"/>
    <lineage>
        <taxon>Eukaryota</taxon>
        <taxon>Metazoa</taxon>
        <taxon>Chordata</taxon>
        <taxon>Craniata</taxon>
        <taxon>Vertebrata</taxon>
        <taxon>Euteleostomi</taxon>
        <taxon>Mammalia</taxon>
        <taxon>Eutheria</taxon>
        <taxon>Euarchontoglires</taxon>
        <taxon>Primates</taxon>
        <taxon>Haplorrhini</taxon>
        <taxon>Platyrrhini</taxon>
        <taxon>Cebidae</taxon>
        <taxon>Callitrichinae</taxon>
        <taxon>Saguinus</taxon>
    </lineage>
</organism>
<dbReference type="EMBL" id="JASSZA010000004">
    <property type="protein sequence ID" value="KAK2114577.1"/>
    <property type="molecule type" value="Genomic_DNA"/>
</dbReference>